<dbReference type="PANTHER" id="PTHR31009">
    <property type="entry name" value="S-ADENOSYL-L-METHIONINE:CARBOXYL METHYLTRANSFERASE FAMILY PROTEIN"/>
    <property type="match status" value="1"/>
</dbReference>
<dbReference type="Pfam" id="PF03492">
    <property type="entry name" value="Methyltransf_7"/>
    <property type="match status" value="1"/>
</dbReference>
<name>A0AAQ3NFR8_VIGMU</name>
<gene>
    <name evidence="2" type="ORF">V8G54_022193</name>
</gene>
<accession>A0AAQ3NFR8</accession>
<proteinExistence type="predicted"/>
<sequence>MLKAKTMLEEAIRRLCCHSSPDCMKVADLGCSVGPNTLLVMSNIIDIVHAVCVCLNREPPTFQFYLNDLFGNDFNTIFKSLPDMLLEGLIEEEKLDSFNIPLYEATVEEIRDVIGEEGSFFIQESEIAMVPWDARKIEDGDDILVDEKIGAEFITRYIRAAMEPLLAANFGTEIMNELFIRTSPANTVPIVNHRAVETLEADTPFAHVLCSDQLRITGVAATTTARDLHSDQSVAGRPLLTPSSNHPRPTIANPAAVSGNREPLSHTSLGLRHRTTTSSNEIAAVSEVARRRRCR</sequence>
<dbReference type="InterPro" id="IPR005299">
    <property type="entry name" value="MeTrfase_7"/>
</dbReference>
<keyword evidence="3" id="KW-1185">Reference proteome</keyword>
<dbReference type="GO" id="GO:0008168">
    <property type="term" value="F:methyltransferase activity"/>
    <property type="evidence" value="ECO:0007669"/>
    <property type="project" value="InterPro"/>
</dbReference>
<reference evidence="2 3" key="1">
    <citation type="journal article" date="2023" name="Life. Sci Alliance">
        <title>Evolutionary insights into 3D genome organization and epigenetic landscape of Vigna mungo.</title>
        <authorList>
            <person name="Junaid A."/>
            <person name="Singh B."/>
            <person name="Bhatia S."/>
        </authorList>
    </citation>
    <scope>NUCLEOTIDE SEQUENCE [LARGE SCALE GENOMIC DNA]</scope>
    <source>
        <strain evidence="2">Urdbean</strain>
    </source>
</reference>
<evidence type="ECO:0000256" key="1">
    <source>
        <dbReference type="SAM" id="MobiDB-lite"/>
    </source>
</evidence>
<dbReference type="AlphaFoldDB" id="A0AAQ3NFR8"/>
<feature type="region of interest" description="Disordered" evidence="1">
    <location>
        <begin position="230"/>
        <end position="263"/>
    </location>
</feature>
<dbReference type="Gene3D" id="3.40.50.150">
    <property type="entry name" value="Vaccinia Virus protein VP39"/>
    <property type="match status" value="2"/>
</dbReference>
<evidence type="ECO:0008006" key="4">
    <source>
        <dbReference type="Google" id="ProtNLM"/>
    </source>
</evidence>
<dbReference type="Proteomes" id="UP001374535">
    <property type="component" value="Chromosome 6"/>
</dbReference>
<dbReference type="EMBL" id="CP144695">
    <property type="protein sequence ID" value="WVZ08847.1"/>
    <property type="molecule type" value="Genomic_DNA"/>
</dbReference>
<dbReference type="InterPro" id="IPR029063">
    <property type="entry name" value="SAM-dependent_MTases_sf"/>
</dbReference>
<dbReference type="SUPFAM" id="SSF53335">
    <property type="entry name" value="S-adenosyl-L-methionine-dependent methyltransferases"/>
    <property type="match status" value="1"/>
</dbReference>
<protein>
    <recommendedName>
        <fullName evidence="4">Jasmonate O-methyltransferase</fullName>
    </recommendedName>
</protein>
<evidence type="ECO:0000313" key="2">
    <source>
        <dbReference type="EMBL" id="WVZ08847.1"/>
    </source>
</evidence>
<organism evidence="2 3">
    <name type="scientific">Vigna mungo</name>
    <name type="common">Black gram</name>
    <name type="synonym">Phaseolus mungo</name>
    <dbReference type="NCBI Taxonomy" id="3915"/>
    <lineage>
        <taxon>Eukaryota</taxon>
        <taxon>Viridiplantae</taxon>
        <taxon>Streptophyta</taxon>
        <taxon>Embryophyta</taxon>
        <taxon>Tracheophyta</taxon>
        <taxon>Spermatophyta</taxon>
        <taxon>Magnoliopsida</taxon>
        <taxon>eudicotyledons</taxon>
        <taxon>Gunneridae</taxon>
        <taxon>Pentapetalae</taxon>
        <taxon>rosids</taxon>
        <taxon>fabids</taxon>
        <taxon>Fabales</taxon>
        <taxon>Fabaceae</taxon>
        <taxon>Papilionoideae</taxon>
        <taxon>50 kb inversion clade</taxon>
        <taxon>NPAAA clade</taxon>
        <taxon>indigoferoid/millettioid clade</taxon>
        <taxon>Phaseoleae</taxon>
        <taxon>Vigna</taxon>
    </lineage>
</organism>
<evidence type="ECO:0000313" key="3">
    <source>
        <dbReference type="Proteomes" id="UP001374535"/>
    </source>
</evidence>